<organism evidence="4 5">
    <name type="scientific">Heliobacterium modesticaldum (strain ATCC 51547 / Ice1)</name>
    <dbReference type="NCBI Taxonomy" id="498761"/>
    <lineage>
        <taxon>Bacteria</taxon>
        <taxon>Bacillati</taxon>
        <taxon>Bacillota</taxon>
        <taxon>Clostridia</taxon>
        <taxon>Eubacteriales</taxon>
        <taxon>Heliobacteriaceae</taxon>
        <taxon>Heliomicrobium</taxon>
    </lineage>
</organism>
<reference evidence="4 5" key="1">
    <citation type="journal article" date="2008" name="J. Bacteriol.">
        <title>The genome of Heliobacterium modesticaldum, a phototrophic representative of the Firmicutes containing the simplest photosynthetic apparatus.</title>
        <authorList>
            <person name="Sattley W.M."/>
            <person name="Madigan M.T."/>
            <person name="Swingley W.D."/>
            <person name="Cheung P.C."/>
            <person name="Clocksin K.M."/>
            <person name="Conrad A.L."/>
            <person name="Dejesa L.C."/>
            <person name="Honchak B.M."/>
            <person name="Jung D.O."/>
            <person name="Karbach L.E."/>
            <person name="Kurdoglu A."/>
            <person name="Lahiri S."/>
            <person name="Mastrian S.D."/>
            <person name="Page L.E."/>
            <person name="Taylor H.L."/>
            <person name="Wang Z.T."/>
            <person name="Raymond J."/>
            <person name="Chen M."/>
            <person name="Blankenship R.E."/>
            <person name="Touchman J.W."/>
        </authorList>
    </citation>
    <scope>NUCLEOTIDE SEQUENCE [LARGE SCALE GENOMIC DNA]</scope>
    <source>
        <strain evidence="5">ATCC 51547 / Ice1</strain>
    </source>
</reference>
<proteinExistence type="predicted"/>
<dbReference type="STRING" id="498761.HM1_1278"/>
<feature type="domain" description="SLH" evidence="3">
    <location>
        <begin position="172"/>
        <end position="235"/>
    </location>
</feature>
<dbReference type="AlphaFoldDB" id="B0TGX4"/>
<keyword evidence="1" id="KW-0677">Repeat</keyword>
<dbReference type="HOGENOM" id="CLU_317802_0_0_9"/>
<dbReference type="OrthoDB" id="2611444at2"/>
<dbReference type="Proteomes" id="UP000008550">
    <property type="component" value="Chromosome"/>
</dbReference>
<keyword evidence="2" id="KW-0732">Signal</keyword>
<evidence type="ECO:0000313" key="4">
    <source>
        <dbReference type="EMBL" id="ABZ83299.1"/>
    </source>
</evidence>
<feature type="domain" description="SLH" evidence="3">
    <location>
        <begin position="39"/>
        <end position="102"/>
    </location>
</feature>
<feature type="signal peptide" evidence="2">
    <location>
        <begin position="1"/>
        <end position="38"/>
    </location>
</feature>
<evidence type="ECO:0000256" key="2">
    <source>
        <dbReference type="SAM" id="SignalP"/>
    </source>
</evidence>
<dbReference type="EMBL" id="CP000930">
    <property type="protein sequence ID" value="ABZ83299.1"/>
    <property type="molecule type" value="Genomic_DNA"/>
</dbReference>
<name>B0TGX4_HELMI</name>
<evidence type="ECO:0000259" key="3">
    <source>
        <dbReference type="PROSITE" id="PS51272"/>
    </source>
</evidence>
<dbReference type="Pfam" id="PF00395">
    <property type="entry name" value="SLH"/>
    <property type="match status" value="2"/>
</dbReference>
<protein>
    <recommendedName>
        <fullName evidence="3">SLH domain-containing protein</fullName>
    </recommendedName>
</protein>
<accession>B0TGX4</accession>
<feature type="chain" id="PRO_5002756293" description="SLH domain-containing protein" evidence="2">
    <location>
        <begin position="39"/>
        <end position="889"/>
    </location>
</feature>
<evidence type="ECO:0000313" key="5">
    <source>
        <dbReference type="Proteomes" id="UP000008550"/>
    </source>
</evidence>
<dbReference type="InterPro" id="IPR001119">
    <property type="entry name" value="SLH_dom"/>
</dbReference>
<keyword evidence="5" id="KW-1185">Reference proteome</keyword>
<dbReference type="eggNOG" id="COG1352">
    <property type="taxonomic scope" value="Bacteria"/>
</dbReference>
<gene>
    <name evidence="4" type="ORF">HM1_1278</name>
</gene>
<dbReference type="KEGG" id="hmo:HM1_1278"/>
<evidence type="ECO:0000256" key="1">
    <source>
        <dbReference type="ARBA" id="ARBA00022737"/>
    </source>
</evidence>
<dbReference type="PROSITE" id="PS51272">
    <property type="entry name" value="SLH"/>
    <property type="match status" value="2"/>
</dbReference>
<sequence length="889" mass="97215">MSKNQEAKATKGGYSLRRRLISACVALSIVLSPTAGLAAVRQFGDVSTVMPEYRPIMKLSAQGTIKGRGDGNFGPSDPVKQLEALVMVQRFFGMEATATAAASRLTPDMEKKFGGNVPAWGKGYLVTAVNQNLLDANEYFPWHQGATRAWVARLLVRLLNKEQEAQSRMNAPLTFADATLIPASLRGHIAVATDLGLIRGRENGCFDPNSIVTRGEMAIFLDRAERKMDRLPPGIDEATFISGRDAILSVLDEENRLSSLTLDANARIFGTERAVALSDLNPQDKIRYIQDGDKVVYLEVVQGSGQKANVLRGEVIASLPEQGLLTLKDDAGKPFTYSLATSVSVIDLAGQMLSTSHVGPGSKAQLRLNNEGKIAEILLESVGQQGLYGTIVDINLTAKLLILSDGANHYSSYYLADNTTVEYNGKRFASLEDLAKGDLVSVEVDGSYVVNKIILQKPKSTVTVKGTVSLISRDSRLVTIKGDDGQLYAFELPETTALQFSDGTSAAIENLYLQDTVTLQLENGTVKKLVIVRAGNTKGLTGKIASIDANRRLLIVKDARDRLQSYEINDPVILDIEGNTKPTISNLGIDTSIEFELNADNKITYIKSKNTIEGVVTRVDADRHLITLRDAAGTEKIYTVETNAECQIFRRSGEDLDDIDVDDRVKVRVSGDKINRIQVHTQLTGEIIDKTSERIYIKDIDNNERSYTVNSTLKLIVPNIIKPSLSDVTIRQWAVVSYWGDEPYQIAVQTPVAGEVTGVDTGRDKLVIRQYDGSSRTLEKASPFKVDKGGTTSYGLSAISIGDRIQAFTDEQNRIMRAFVASKVSGKIDGINRTTKDIYIGTTVGYHIDSNTIITLNGVRKNFDDIQQKQSATIYYTGGYNAIEVNLSN</sequence>